<proteinExistence type="inferred from homology"/>
<dbReference type="EMBL" id="CP035493">
    <property type="protein sequence ID" value="QAY70894.1"/>
    <property type="molecule type" value="Genomic_DNA"/>
</dbReference>
<accession>A0A4P6F5K0</accession>
<dbReference type="GO" id="GO:0006508">
    <property type="term" value="P:proteolysis"/>
    <property type="evidence" value="ECO:0007669"/>
    <property type="project" value="UniProtKB-KW"/>
</dbReference>
<keyword evidence="8" id="KW-1185">Reference proteome</keyword>
<dbReference type="PRINTS" id="PR00706">
    <property type="entry name" value="PYROGLUPTASE"/>
</dbReference>
<evidence type="ECO:0000313" key="8">
    <source>
        <dbReference type="Proteomes" id="UP000292118"/>
    </source>
</evidence>
<keyword evidence="2" id="KW-0963">Cytoplasm</keyword>
<sequence length="212" mass="21153">MTTALVTGFEPFGGDAVNASWEAVRSLTATWDDDAALVPLLLPVTFDGAAAALTRAVADHRPDVVVAVGLASGTTAVRLERVAVNVVDARIPDNAGAQPVDVPVVDGGPTAYLSTLPLKGALAALGAAGVPAVVSNTAGTYVCNAAFYALRHATEGTGARAGFVHVPALGDLAADRSDAAALADALRVVVRTALAAARGEAEEPVVAAGAEH</sequence>
<dbReference type="InterPro" id="IPR016125">
    <property type="entry name" value="Peptidase_C15-like"/>
</dbReference>
<dbReference type="PIRSF" id="PIRSF015592">
    <property type="entry name" value="Prld-crbxl_pptds"/>
    <property type="match status" value="1"/>
</dbReference>
<feature type="active site" evidence="6">
    <location>
        <position position="143"/>
    </location>
</feature>
<dbReference type="Proteomes" id="UP000292118">
    <property type="component" value="Chromosome"/>
</dbReference>
<evidence type="ECO:0000313" key="7">
    <source>
        <dbReference type="EMBL" id="QAY70894.1"/>
    </source>
</evidence>
<dbReference type="KEGG" id="xya:ET471_13385"/>
<dbReference type="PANTHER" id="PTHR23402:SF1">
    <property type="entry name" value="PYROGLUTAMYL-PEPTIDASE I"/>
    <property type="match status" value="1"/>
</dbReference>
<dbReference type="PANTHER" id="PTHR23402">
    <property type="entry name" value="PROTEASE FAMILY C15 PYROGLUTAMYL-PEPTIDASE I-RELATED"/>
    <property type="match status" value="1"/>
</dbReference>
<dbReference type="NCBIfam" id="TIGR00504">
    <property type="entry name" value="pyro_pdase"/>
    <property type="match status" value="1"/>
</dbReference>
<dbReference type="Gene3D" id="3.40.630.20">
    <property type="entry name" value="Peptidase C15, pyroglutamyl peptidase I-like"/>
    <property type="match status" value="1"/>
</dbReference>
<keyword evidence="4 7" id="KW-0378">Hydrolase</keyword>
<protein>
    <recommendedName>
        <fullName evidence="6">Pyroglutamyl-peptidase I</fullName>
        <ecNumber evidence="6">3.4.19.3</ecNumber>
    </recommendedName>
</protein>
<evidence type="ECO:0000256" key="4">
    <source>
        <dbReference type="ARBA" id="ARBA00022801"/>
    </source>
</evidence>
<dbReference type="OrthoDB" id="9779738at2"/>
<evidence type="ECO:0000256" key="3">
    <source>
        <dbReference type="ARBA" id="ARBA00022670"/>
    </source>
</evidence>
<keyword evidence="3" id="KW-0645">Protease</keyword>
<dbReference type="InterPro" id="IPR029762">
    <property type="entry name" value="PGP-I_bact-type"/>
</dbReference>
<evidence type="ECO:0000256" key="1">
    <source>
        <dbReference type="ARBA" id="ARBA00006641"/>
    </source>
</evidence>
<comment type="similarity">
    <text evidence="1">Belongs to the peptidase C15 family.</text>
</comment>
<dbReference type="AlphaFoldDB" id="A0A4P6F5K0"/>
<reference evidence="7 8" key="1">
    <citation type="submission" date="2019-01" db="EMBL/GenBank/DDBJ databases">
        <title>Genome sequencing of strain FW10M-9.</title>
        <authorList>
            <person name="Heo J."/>
            <person name="Kim S.-J."/>
            <person name="Kim J.-S."/>
            <person name="Hong S.-B."/>
            <person name="Kwon S.-W."/>
        </authorList>
    </citation>
    <scope>NUCLEOTIDE SEQUENCE [LARGE SCALE GENOMIC DNA]</scope>
    <source>
        <strain evidence="7 8">FW10M-9</strain>
    </source>
</reference>
<keyword evidence="5" id="KW-0788">Thiol protease</keyword>
<dbReference type="EC" id="3.4.19.3" evidence="6"/>
<name>A0A4P6F5K0_9MICO</name>
<gene>
    <name evidence="7" type="primary">pcp</name>
    <name evidence="7" type="ORF">ET471_13385</name>
</gene>
<dbReference type="InterPro" id="IPR000816">
    <property type="entry name" value="Peptidase_C15"/>
</dbReference>
<evidence type="ECO:0000256" key="2">
    <source>
        <dbReference type="ARBA" id="ARBA00022490"/>
    </source>
</evidence>
<dbReference type="GO" id="GO:0016920">
    <property type="term" value="F:pyroglutamyl-peptidase activity"/>
    <property type="evidence" value="ECO:0007669"/>
    <property type="project" value="UniProtKB-EC"/>
</dbReference>
<evidence type="ECO:0000256" key="6">
    <source>
        <dbReference type="PROSITE-ProRule" id="PRU10077"/>
    </source>
</evidence>
<dbReference type="InterPro" id="IPR033694">
    <property type="entry name" value="PGPEP1_Cys_AS"/>
</dbReference>
<dbReference type="CDD" id="cd00501">
    <property type="entry name" value="Peptidase_C15"/>
    <property type="match status" value="1"/>
</dbReference>
<dbReference type="Pfam" id="PF01470">
    <property type="entry name" value="Peptidase_C15"/>
    <property type="match status" value="1"/>
</dbReference>
<dbReference type="SUPFAM" id="SSF53182">
    <property type="entry name" value="Pyrrolidone carboxyl peptidase (pyroglutamate aminopeptidase)"/>
    <property type="match status" value="1"/>
</dbReference>
<dbReference type="GO" id="GO:0005829">
    <property type="term" value="C:cytosol"/>
    <property type="evidence" value="ECO:0007669"/>
    <property type="project" value="InterPro"/>
</dbReference>
<dbReference type="NCBIfam" id="NF009676">
    <property type="entry name" value="PRK13197.1"/>
    <property type="match status" value="1"/>
</dbReference>
<dbReference type="InterPro" id="IPR036440">
    <property type="entry name" value="Peptidase_C15-like_sf"/>
</dbReference>
<dbReference type="PROSITE" id="PS01334">
    <property type="entry name" value="PYRASE_CYS"/>
    <property type="match status" value="1"/>
</dbReference>
<evidence type="ECO:0000256" key="5">
    <source>
        <dbReference type="ARBA" id="ARBA00022807"/>
    </source>
</evidence>
<dbReference type="RefSeq" id="WP_129189092.1">
    <property type="nucleotide sequence ID" value="NZ_CP035493.1"/>
</dbReference>
<organism evidence="7 8">
    <name type="scientific">Xylanimonas protaetiae</name>
    <dbReference type="NCBI Taxonomy" id="2509457"/>
    <lineage>
        <taxon>Bacteria</taxon>
        <taxon>Bacillati</taxon>
        <taxon>Actinomycetota</taxon>
        <taxon>Actinomycetes</taxon>
        <taxon>Micrococcales</taxon>
        <taxon>Promicromonosporaceae</taxon>
        <taxon>Xylanimonas</taxon>
    </lineage>
</organism>
<comment type="catalytic activity">
    <reaction evidence="6">
        <text>Release of an N-terminal pyroglutamyl group from a polypeptide, the second amino acid generally not being Pro.</text>
        <dbReference type="EC" id="3.4.19.3"/>
    </reaction>
</comment>